<evidence type="ECO:0000256" key="2">
    <source>
        <dbReference type="ARBA" id="ARBA00022794"/>
    </source>
</evidence>
<dbReference type="InterPro" id="IPR030456">
    <property type="entry name" value="TF_fork_head_CS_2"/>
</dbReference>
<dbReference type="AlphaFoldDB" id="A0A8J2KPN8"/>
<dbReference type="GO" id="GO:0030030">
    <property type="term" value="P:cell projection organization"/>
    <property type="evidence" value="ECO:0007669"/>
    <property type="project" value="UniProtKB-KW"/>
</dbReference>
<sequence length="227" mass="25649">MLLKVYKKEIQKQVSETTHEVCGLQGAISQICEVITNKKPPLSYSSLITKAIKSNSNNKLTLSQIYSWIKENYLYYSTAEPSWQNSIRHNLSLNKCFVKIPRGKDEPGKGGFWSLDESLIGRSGSKRKKKKKKNNLAINNLSNNDINLILNNSNNSDHSNLSSNVVHNNNTIILSNSDEGCIDICQEDFSTQEETVESEIIESELILENVYWESVLDLDHLISIGEL</sequence>
<dbReference type="InterPro" id="IPR047512">
    <property type="entry name" value="FH_FOXJ1"/>
</dbReference>
<dbReference type="CDD" id="cd20023">
    <property type="entry name" value="FH_FOXJ1"/>
    <property type="match status" value="1"/>
</dbReference>
<feature type="domain" description="Fork-head" evidence="9">
    <location>
        <begin position="39"/>
        <end position="131"/>
    </location>
</feature>
<dbReference type="GO" id="GO:0005634">
    <property type="term" value="C:nucleus"/>
    <property type="evidence" value="ECO:0007669"/>
    <property type="project" value="UniProtKB-SubCell"/>
</dbReference>
<evidence type="ECO:0000256" key="8">
    <source>
        <dbReference type="PROSITE-ProRule" id="PRU00089"/>
    </source>
</evidence>
<keyword evidence="2" id="KW-0970">Cilium biogenesis/degradation</keyword>
<comment type="similarity">
    <text evidence="7">Belongs to the FOXJ1 family.</text>
</comment>
<proteinExistence type="inferred from homology"/>
<keyword evidence="11" id="KW-1185">Reference proteome</keyword>
<keyword evidence="4 8" id="KW-0238">DNA-binding</keyword>
<gene>
    <name evidence="10" type="ORF">AFUS01_LOCUS27632</name>
</gene>
<evidence type="ECO:0000256" key="5">
    <source>
        <dbReference type="ARBA" id="ARBA00023163"/>
    </source>
</evidence>
<dbReference type="Pfam" id="PF00250">
    <property type="entry name" value="Forkhead"/>
    <property type="match status" value="1"/>
</dbReference>
<keyword evidence="3" id="KW-0805">Transcription regulation</keyword>
<reference evidence="10" key="1">
    <citation type="submission" date="2021-06" db="EMBL/GenBank/DDBJ databases">
        <authorList>
            <person name="Hodson N. C."/>
            <person name="Mongue J. A."/>
            <person name="Jaron S. K."/>
        </authorList>
    </citation>
    <scope>NUCLEOTIDE SEQUENCE</scope>
</reference>
<dbReference type="InterPro" id="IPR001766">
    <property type="entry name" value="Fork_head_dom"/>
</dbReference>
<evidence type="ECO:0000256" key="3">
    <source>
        <dbReference type="ARBA" id="ARBA00023015"/>
    </source>
</evidence>
<evidence type="ECO:0000256" key="4">
    <source>
        <dbReference type="ARBA" id="ARBA00023125"/>
    </source>
</evidence>
<keyword evidence="5" id="KW-0804">Transcription</keyword>
<keyword evidence="6 8" id="KW-0539">Nucleus</keyword>
<dbReference type="FunFam" id="1.10.10.10:FF:000135">
    <property type="entry name" value="forkhead box protein G1"/>
    <property type="match status" value="1"/>
</dbReference>
<comment type="subcellular location">
    <subcellularLocation>
        <location evidence="1 8">Nucleus</location>
    </subcellularLocation>
</comment>
<dbReference type="PROSITE" id="PS00657">
    <property type="entry name" value="FORK_HEAD_1"/>
    <property type="match status" value="1"/>
</dbReference>
<organism evidence="10 11">
    <name type="scientific">Allacma fusca</name>
    <dbReference type="NCBI Taxonomy" id="39272"/>
    <lineage>
        <taxon>Eukaryota</taxon>
        <taxon>Metazoa</taxon>
        <taxon>Ecdysozoa</taxon>
        <taxon>Arthropoda</taxon>
        <taxon>Hexapoda</taxon>
        <taxon>Collembola</taxon>
        <taxon>Symphypleona</taxon>
        <taxon>Sminthuridae</taxon>
        <taxon>Allacma</taxon>
    </lineage>
</organism>
<evidence type="ECO:0000259" key="9">
    <source>
        <dbReference type="PROSITE" id="PS50039"/>
    </source>
</evidence>
<comment type="caution">
    <text evidence="10">The sequence shown here is derived from an EMBL/GenBank/DDBJ whole genome shotgun (WGS) entry which is preliminary data.</text>
</comment>
<dbReference type="OrthoDB" id="10029558at2759"/>
<evidence type="ECO:0000256" key="6">
    <source>
        <dbReference type="ARBA" id="ARBA00023242"/>
    </source>
</evidence>
<accession>A0A8J2KPN8</accession>
<dbReference type="Proteomes" id="UP000708208">
    <property type="component" value="Unassembled WGS sequence"/>
</dbReference>
<evidence type="ECO:0000256" key="7">
    <source>
        <dbReference type="ARBA" id="ARBA00034770"/>
    </source>
</evidence>
<dbReference type="GO" id="GO:0000978">
    <property type="term" value="F:RNA polymerase II cis-regulatory region sequence-specific DNA binding"/>
    <property type="evidence" value="ECO:0007669"/>
    <property type="project" value="TreeGrafter"/>
</dbReference>
<dbReference type="PANTHER" id="PTHR45881:SF1">
    <property type="entry name" value="FORK HEAD PROTEIN HOMOLOG 2"/>
    <property type="match status" value="1"/>
</dbReference>
<evidence type="ECO:0000313" key="10">
    <source>
        <dbReference type="EMBL" id="CAG7817044.1"/>
    </source>
</evidence>
<name>A0A8J2KPN8_9HEXA</name>
<protein>
    <recommendedName>
        <fullName evidence="9">Fork-head domain-containing protein</fullName>
    </recommendedName>
</protein>
<dbReference type="EMBL" id="CAJVCH010385435">
    <property type="protein sequence ID" value="CAG7817044.1"/>
    <property type="molecule type" value="Genomic_DNA"/>
</dbReference>
<dbReference type="SMART" id="SM00339">
    <property type="entry name" value="FH"/>
    <property type="match status" value="1"/>
</dbReference>
<dbReference type="GO" id="GO:0000981">
    <property type="term" value="F:DNA-binding transcription factor activity, RNA polymerase II-specific"/>
    <property type="evidence" value="ECO:0007669"/>
    <property type="project" value="TreeGrafter"/>
</dbReference>
<dbReference type="PROSITE" id="PS50039">
    <property type="entry name" value="FORK_HEAD_3"/>
    <property type="match status" value="1"/>
</dbReference>
<feature type="DNA-binding region" description="Fork-head" evidence="8">
    <location>
        <begin position="39"/>
        <end position="131"/>
    </location>
</feature>
<evidence type="ECO:0000256" key="1">
    <source>
        <dbReference type="ARBA" id="ARBA00004123"/>
    </source>
</evidence>
<dbReference type="InterPro" id="IPR018122">
    <property type="entry name" value="TF_fork_head_CS_1"/>
</dbReference>
<evidence type="ECO:0000313" key="11">
    <source>
        <dbReference type="Proteomes" id="UP000708208"/>
    </source>
</evidence>
<dbReference type="PROSITE" id="PS00658">
    <property type="entry name" value="FORK_HEAD_2"/>
    <property type="match status" value="1"/>
</dbReference>
<dbReference type="PANTHER" id="PTHR45881">
    <property type="entry name" value="CHECKPOINT SUPPRESSOR 1-LIKE, ISOFORM A-RELATED"/>
    <property type="match status" value="1"/>
</dbReference>